<dbReference type="CDD" id="cd02524">
    <property type="entry name" value="G1P_cytidylyltransferase"/>
    <property type="match status" value="1"/>
</dbReference>
<dbReference type="Gene3D" id="3.90.550.10">
    <property type="entry name" value="Spore Coat Polysaccharide Biosynthesis Protein SpsA, Chain A"/>
    <property type="match status" value="1"/>
</dbReference>
<dbReference type="GO" id="GO:0009243">
    <property type="term" value="P:O antigen biosynthetic process"/>
    <property type="evidence" value="ECO:0007669"/>
    <property type="project" value="InterPro"/>
</dbReference>
<dbReference type="EMBL" id="WFLN01000010">
    <property type="protein sequence ID" value="KAB8028041.1"/>
    <property type="molecule type" value="Genomic_DNA"/>
</dbReference>
<accession>A0A833JAM0</accession>
<dbReference type="RefSeq" id="WP_152213863.1">
    <property type="nucleotide sequence ID" value="NZ_WFLN01000010.1"/>
</dbReference>
<dbReference type="Proteomes" id="UP000442694">
    <property type="component" value="Unassembled WGS sequence"/>
</dbReference>
<dbReference type="InterPro" id="IPR013446">
    <property type="entry name" value="G1P_cyt_trans-like"/>
</dbReference>
<dbReference type="SUPFAM" id="SSF53448">
    <property type="entry name" value="Nucleotide-diphospho-sugar transferases"/>
    <property type="match status" value="1"/>
</dbReference>
<keyword evidence="2" id="KW-0808">Transferase</keyword>
<dbReference type="EC" id="2.7.7.33" evidence="2"/>
<dbReference type="InterPro" id="IPR005835">
    <property type="entry name" value="NTP_transferase_dom"/>
</dbReference>
<protein>
    <submittedName>
        <fullName evidence="2">Glucose-1-phosphate cytidylyltransferase</fullName>
        <ecNumber evidence="2">2.7.7.33</ecNumber>
    </submittedName>
</protein>
<dbReference type="InterPro" id="IPR029044">
    <property type="entry name" value="Nucleotide-diphossugar_trans"/>
</dbReference>
<dbReference type="AlphaFoldDB" id="A0A833JAM0"/>
<dbReference type="GO" id="GO:0047343">
    <property type="term" value="F:glucose-1-phosphate cytidylyltransferase activity"/>
    <property type="evidence" value="ECO:0007669"/>
    <property type="project" value="UniProtKB-EC"/>
</dbReference>
<dbReference type="PANTHER" id="PTHR47183">
    <property type="entry name" value="GLUCOSE-1-PHOSPHATE CYTIDYLYLTRANSFERASE-RELATED"/>
    <property type="match status" value="1"/>
</dbReference>
<keyword evidence="2" id="KW-0548">Nucleotidyltransferase</keyword>
<gene>
    <name evidence="2" type="primary">rfbF</name>
    <name evidence="2" type="ORF">GCL57_13390</name>
</gene>
<evidence type="ECO:0000313" key="2">
    <source>
        <dbReference type="EMBL" id="KAB8028041.1"/>
    </source>
</evidence>
<dbReference type="Pfam" id="PF00483">
    <property type="entry name" value="NTP_transferase"/>
    <property type="match status" value="1"/>
</dbReference>
<organism evidence="2 3">
    <name type="scientific">Fluviispira multicolorata</name>
    <dbReference type="NCBI Taxonomy" id="2654512"/>
    <lineage>
        <taxon>Bacteria</taxon>
        <taxon>Pseudomonadati</taxon>
        <taxon>Bdellovibrionota</taxon>
        <taxon>Oligoflexia</taxon>
        <taxon>Silvanigrellales</taxon>
        <taxon>Silvanigrellaceae</taxon>
        <taxon>Fluviispira</taxon>
    </lineage>
</organism>
<evidence type="ECO:0000259" key="1">
    <source>
        <dbReference type="Pfam" id="PF00483"/>
    </source>
</evidence>
<sequence length="259" mass="30235">MKTVILAGGYGTRIRDVSSDIPKPMIPVGEFPILWHIMKHYSYYDIKDFILCLGYKSEVIKDYFLNHLKRQNDFTLNLKSQELCYHSSHIAEDWQIIFAETGLNSFTGARLFKIKKYLENDDYFMLTYGDGVGNVNIEELMCFHKNHGKLMTITGAHPPGRFGELEVHKDQVVGFNEKPQVTEGWISAGFFVCNKEVLDYLTPEENLVFEQGPIENIVKDGQLMCYKHPHFWHPMDTSRDYQLLNQLWDQNKAPWKIWS</sequence>
<comment type="caution">
    <text evidence="2">The sequence shown here is derived from an EMBL/GenBank/DDBJ whole genome shotgun (WGS) entry which is preliminary data.</text>
</comment>
<feature type="domain" description="Nucleotidyl transferase" evidence="1">
    <location>
        <begin position="2"/>
        <end position="220"/>
    </location>
</feature>
<dbReference type="PANTHER" id="PTHR47183:SF1">
    <property type="entry name" value="GLUCOSE-1-PHOSPHATE CYTIDYLYLTRANSFERASE"/>
    <property type="match status" value="1"/>
</dbReference>
<evidence type="ECO:0000313" key="3">
    <source>
        <dbReference type="Proteomes" id="UP000442694"/>
    </source>
</evidence>
<name>A0A833JAM0_9BACT</name>
<proteinExistence type="predicted"/>
<keyword evidence="3" id="KW-1185">Reference proteome</keyword>
<dbReference type="NCBIfam" id="TIGR02623">
    <property type="entry name" value="G1P_cyt_trans"/>
    <property type="match status" value="1"/>
</dbReference>
<reference evidence="2 3" key="1">
    <citation type="submission" date="2019-10" db="EMBL/GenBank/DDBJ databases">
        <title>New genus of Silvanigrellaceae.</title>
        <authorList>
            <person name="Pitt A."/>
            <person name="Hahn M.W."/>
        </authorList>
    </citation>
    <scope>NUCLEOTIDE SEQUENCE [LARGE SCALE GENOMIC DNA]</scope>
    <source>
        <strain evidence="2 3">33A1-SZDP</strain>
    </source>
</reference>
<dbReference type="InterPro" id="IPR046981">
    <property type="entry name" value="G1P_cyt_trans"/>
</dbReference>